<evidence type="ECO:0000313" key="1">
    <source>
        <dbReference type="EMBL" id="GKX64854.1"/>
    </source>
</evidence>
<proteinExistence type="predicted"/>
<evidence type="ECO:0000313" key="2">
    <source>
        <dbReference type="Proteomes" id="UP001058074"/>
    </source>
</evidence>
<name>A0ACB5R7L1_9CLOT</name>
<organism evidence="1 2">
    <name type="scientific">Inconstantimicrobium mannanitabidum</name>
    <dbReference type="NCBI Taxonomy" id="1604901"/>
    <lineage>
        <taxon>Bacteria</taxon>
        <taxon>Bacillati</taxon>
        <taxon>Bacillota</taxon>
        <taxon>Clostridia</taxon>
        <taxon>Eubacteriales</taxon>
        <taxon>Clostridiaceae</taxon>
        <taxon>Inconstantimicrobium</taxon>
    </lineage>
</organism>
<sequence>MDAETRKSELKRIKDGRSNIAMTGIPLRYHAEILKENVYKIPLNYLVYNKYNGRIGTAVQSYETQNGLLNPENEVDKKIIEQFLFSSKEDRNKKTMESLQLLGQQQYGIVTADGIIVDGNRRAMLLNKLFNERGKGKFSPKEVEHCQFFLAIILPDDATVKDIQQLETEYQMGGDEKLDYNATEKYLKCKELKKYFDIPQISEFMSEKPSKIEEWLEILELMEEYLESYGYKGIYTRLEKTEGPFVDLNGYINSYKTGGANIRNMDWACNDADISDLKTVCFDYIRARYEGKEFRDIGKTGKDGSIFFYHDIWKNFLNEHTNNVKEDDKSVEELRSMYPGEDLTQLLKSRDEDWSKQTYGILKGNLKKHVSRVEDKRDANEPLHLLERAYNSLCSIDVEQESFKNSSEVKDLIKSINSIIWDMKKNLDRG</sequence>
<dbReference type="EMBL" id="BROD01000001">
    <property type="protein sequence ID" value="GKX64854.1"/>
    <property type="molecule type" value="Genomic_DNA"/>
</dbReference>
<comment type="caution">
    <text evidence="1">The sequence shown here is derived from an EMBL/GenBank/DDBJ whole genome shotgun (WGS) entry which is preliminary data.</text>
</comment>
<reference evidence="1" key="1">
    <citation type="journal article" date="2025" name="Int. J. Syst. Evol. Microbiol.">
        <title>Inconstantimicrobium mannanitabidum sp. nov., a novel member of the family Clostridiaceae isolated from anoxic soil under the treatment of reductive soil disinfestation.</title>
        <authorList>
            <person name="Ueki A."/>
            <person name="Tonouchi A."/>
            <person name="Honma S."/>
            <person name="Kaku N."/>
            <person name="Ueki K."/>
        </authorList>
    </citation>
    <scope>NUCLEOTIDE SEQUENCE</scope>
    <source>
        <strain evidence="1">TW13</strain>
    </source>
</reference>
<dbReference type="Proteomes" id="UP001058074">
    <property type="component" value="Unassembled WGS sequence"/>
</dbReference>
<accession>A0ACB5R7L1</accession>
<keyword evidence="2" id="KW-1185">Reference proteome</keyword>
<gene>
    <name evidence="1" type="ORF">rsdtw13_01120</name>
</gene>
<protein>
    <submittedName>
        <fullName evidence="1">Uncharacterized protein</fullName>
    </submittedName>
</protein>